<proteinExistence type="predicted"/>
<evidence type="ECO:0000313" key="1">
    <source>
        <dbReference type="EMBL" id="KAL1231079.1"/>
    </source>
</evidence>
<dbReference type="EMBL" id="JBEUSY010000461">
    <property type="protein sequence ID" value="KAL1231079.1"/>
    <property type="molecule type" value="Genomic_DNA"/>
</dbReference>
<accession>A0ABR3KAC2</accession>
<dbReference type="GO" id="GO:0000502">
    <property type="term" value="C:proteasome complex"/>
    <property type="evidence" value="ECO:0007669"/>
    <property type="project" value="UniProtKB-KW"/>
</dbReference>
<keyword evidence="2" id="KW-1185">Reference proteome</keyword>
<sequence length="158" mass="17974">MPRNPLALRIPAGFRSSQFRRHSGLGFNSTGTFNVVNMFTEITADILEATGLLWMWSTTSVAMSRRLCKQCYFICTFLNTYFDNALIVCTAAPLIVRIYEEGFDTVEVTSVSRESVGDYESHYEDRDYQRSAKYPKLVKEFDISEKVAARRAAAAQQQ</sequence>
<evidence type="ECO:0000313" key="2">
    <source>
        <dbReference type="Proteomes" id="UP001558632"/>
    </source>
</evidence>
<gene>
    <name evidence="1" type="ORF">TSPI_03729</name>
</gene>
<protein>
    <submittedName>
        <fullName evidence="1">Proteasome subunit</fullName>
    </submittedName>
</protein>
<comment type="caution">
    <text evidence="1">The sequence shown here is derived from an EMBL/GenBank/DDBJ whole genome shotgun (WGS) entry which is preliminary data.</text>
</comment>
<reference evidence="1 2" key="1">
    <citation type="submission" date="2024-07" db="EMBL/GenBank/DDBJ databases">
        <title>Enhanced genomic and transcriptomic resources for Trichinella pseudospiralis and T. spiralis underpin the discovery of pronounced molecular differences between stages and species.</title>
        <authorList>
            <person name="Pasi K.K."/>
            <person name="La Rosa G."/>
            <person name="Gomez-Morales M.A."/>
            <person name="Tosini F."/>
            <person name="Sumanam S."/>
            <person name="Young N.D."/>
            <person name="Chang B.C."/>
            <person name="Robin G.B."/>
        </authorList>
    </citation>
    <scope>NUCLEOTIDE SEQUENCE [LARGE SCALE GENOMIC DNA]</scope>
    <source>
        <strain evidence="1">ISS534</strain>
    </source>
</reference>
<name>A0ABR3KAC2_TRISP</name>
<organism evidence="1 2">
    <name type="scientific">Trichinella spiralis</name>
    <name type="common">Trichina worm</name>
    <dbReference type="NCBI Taxonomy" id="6334"/>
    <lineage>
        <taxon>Eukaryota</taxon>
        <taxon>Metazoa</taxon>
        <taxon>Ecdysozoa</taxon>
        <taxon>Nematoda</taxon>
        <taxon>Enoplea</taxon>
        <taxon>Dorylaimia</taxon>
        <taxon>Trichinellida</taxon>
        <taxon>Trichinellidae</taxon>
        <taxon>Trichinella</taxon>
    </lineage>
</organism>
<dbReference type="Proteomes" id="UP001558632">
    <property type="component" value="Unassembled WGS sequence"/>
</dbReference>
<keyword evidence="1" id="KW-0647">Proteasome</keyword>